<evidence type="ECO:0000256" key="1">
    <source>
        <dbReference type="SAM" id="MobiDB-lite"/>
    </source>
</evidence>
<evidence type="ECO:0000313" key="2">
    <source>
        <dbReference type="EMBL" id="GBP64025.1"/>
    </source>
</evidence>
<name>A0A4C1XP94_EUMVA</name>
<accession>A0A4C1XP94</accession>
<comment type="caution">
    <text evidence="2">The sequence shown here is derived from an EMBL/GenBank/DDBJ whole genome shotgun (WGS) entry which is preliminary data.</text>
</comment>
<organism evidence="2 3">
    <name type="scientific">Eumeta variegata</name>
    <name type="common">Bagworm moth</name>
    <name type="synonym">Eumeta japonica</name>
    <dbReference type="NCBI Taxonomy" id="151549"/>
    <lineage>
        <taxon>Eukaryota</taxon>
        <taxon>Metazoa</taxon>
        <taxon>Ecdysozoa</taxon>
        <taxon>Arthropoda</taxon>
        <taxon>Hexapoda</taxon>
        <taxon>Insecta</taxon>
        <taxon>Pterygota</taxon>
        <taxon>Neoptera</taxon>
        <taxon>Endopterygota</taxon>
        <taxon>Lepidoptera</taxon>
        <taxon>Glossata</taxon>
        <taxon>Ditrysia</taxon>
        <taxon>Tineoidea</taxon>
        <taxon>Psychidae</taxon>
        <taxon>Oiketicinae</taxon>
        <taxon>Eumeta</taxon>
    </lineage>
</organism>
<protein>
    <submittedName>
        <fullName evidence="2">Uncharacterized protein</fullName>
    </submittedName>
</protein>
<feature type="region of interest" description="Disordered" evidence="1">
    <location>
        <begin position="37"/>
        <end position="88"/>
    </location>
</feature>
<evidence type="ECO:0000313" key="3">
    <source>
        <dbReference type="Proteomes" id="UP000299102"/>
    </source>
</evidence>
<dbReference type="EMBL" id="BGZK01000885">
    <property type="protein sequence ID" value="GBP64025.1"/>
    <property type="molecule type" value="Genomic_DNA"/>
</dbReference>
<reference evidence="2 3" key="1">
    <citation type="journal article" date="2019" name="Commun. Biol.">
        <title>The bagworm genome reveals a unique fibroin gene that provides high tensile strength.</title>
        <authorList>
            <person name="Kono N."/>
            <person name="Nakamura H."/>
            <person name="Ohtoshi R."/>
            <person name="Tomita M."/>
            <person name="Numata K."/>
            <person name="Arakawa K."/>
        </authorList>
    </citation>
    <scope>NUCLEOTIDE SEQUENCE [LARGE SCALE GENOMIC DNA]</scope>
</reference>
<proteinExistence type="predicted"/>
<keyword evidence="3" id="KW-1185">Reference proteome</keyword>
<dbReference type="Proteomes" id="UP000299102">
    <property type="component" value="Unassembled WGS sequence"/>
</dbReference>
<sequence length="88" mass="9608">MRLSANIRNLRFRTTLPKIPVIEAAVLEKITERERGVSYDTFLGDDPKTSSKGCKQAPAVNRRSDGSRSATDCGRPSRSSGGRTALEV</sequence>
<gene>
    <name evidence="2" type="ORF">EVAR_43041_1</name>
</gene>
<dbReference type="AlphaFoldDB" id="A0A4C1XP94"/>